<organism evidence="2 3">
    <name type="scientific">Citricoccus parietis</name>
    <dbReference type="NCBI Taxonomy" id="592307"/>
    <lineage>
        <taxon>Bacteria</taxon>
        <taxon>Bacillati</taxon>
        <taxon>Actinomycetota</taxon>
        <taxon>Actinomycetes</taxon>
        <taxon>Micrococcales</taxon>
        <taxon>Micrococcaceae</taxon>
        <taxon>Citricoccus</taxon>
    </lineage>
</organism>
<sequence length="59" mass="6423">MHDVGARPRRPPRRLRWSGRDRGGGGGLDPLAGRHGGGDEHLPALPRSVLRPARRRGTV</sequence>
<keyword evidence="3" id="KW-1185">Reference proteome</keyword>
<evidence type="ECO:0000313" key="2">
    <source>
        <dbReference type="EMBL" id="MFB9073237.1"/>
    </source>
</evidence>
<feature type="region of interest" description="Disordered" evidence="1">
    <location>
        <begin position="1"/>
        <end position="59"/>
    </location>
</feature>
<comment type="caution">
    <text evidence="2">The sequence shown here is derived from an EMBL/GenBank/DDBJ whole genome shotgun (WGS) entry which is preliminary data.</text>
</comment>
<name>A0ABV5G2S3_9MICC</name>
<dbReference type="EMBL" id="JBHMFI010000001">
    <property type="protein sequence ID" value="MFB9073237.1"/>
    <property type="molecule type" value="Genomic_DNA"/>
</dbReference>
<evidence type="ECO:0000313" key="3">
    <source>
        <dbReference type="Proteomes" id="UP001589575"/>
    </source>
</evidence>
<accession>A0ABV5G2S3</accession>
<reference evidence="2 3" key="1">
    <citation type="submission" date="2024-09" db="EMBL/GenBank/DDBJ databases">
        <authorList>
            <person name="Sun Q."/>
            <person name="Mori K."/>
        </authorList>
    </citation>
    <scope>NUCLEOTIDE SEQUENCE [LARGE SCALE GENOMIC DNA]</scope>
    <source>
        <strain evidence="2 3">CCM 7609</strain>
    </source>
</reference>
<feature type="compositionally biased region" description="Basic residues" evidence="1">
    <location>
        <begin position="7"/>
        <end position="17"/>
    </location>
</feature>
<dbReference type="Proteomes" id="UP001589575">
    <property type="component" value="Unassembled WGS sequence"/>
</dbReference>
<protein>
    <submittedName>
        <fullName evidence="2">Uncharacterized protein</fullName>
    </submittedName>
</protein>
<proteinExistence type="predicted"/>
<evidence type="ECO:0000256" key="1">
    <source>
        <dbReference type="SAM" id="MobiDB-lite"/>
    </source>
</evidence>
<gene>
    <name evidence="2" type="ORF">ACFFX0_19360</name>
</gene>